<organism evidence="2 3">
    <name type="scientific">Streptomyces cinnabarinus</name>
    <dbReference type="NCBI Taxonomy" id="67287"/>
    <lineage>
        <taxon>Bacteria</taxon>
        <taxon>Bacillati</taxon>
        <taxon>Actinomycetota</taxon>
        <taxon>Actinomycetes</taxon>
        <taxon>Kitasatosporales</taxon>
        <taxon>Streptomycetaceae</taxon>
        <taxon>Streptomyces</taxon>
    </lineage>
</organism>
<feature type="compositionally biased region" description="Polar residues" evidence="1">
    <location>
        <begin position="471"/>
        <end position="480"/>
    </location>
</feature>
<reference evidence="2" key="1">
    <citation type="submission" date="2022-12" db="EMBL/GenBank/DDBJ databases">
        <authorList>
            <person name="Ruckert C."/>
            <person name="Busche T."/>
            <person name="Kalinowski J."/>
            <person name="Wittmann C."/>
        </authorList>
    </citation>
    <scope>NUCLEOTIDE SEQUENCE</scope>
    <source>
        <strain evidence="2">DSM 40467</strain>
    </source>
</reference>
<protein>
    <submittedName>
        <fullName evidence="2">Uncharacterized protein</fullName>
    </submittedName>
</protein>
<dbReference type="Proteomes" id="UP001164439">
    <property type="component" value="Chromosome"/>
</dbReference>
<feature type="region of interest" description="Disordered" evidence="1">
    <location>
        <begin position="412"/>
        <end position="480"/>
    </location>
</feature>
<accession>A0ABY7KQ21</accession>
<feature type="compositionally biased region" description="Polar residues" evidence="1">
    <location>
        <begin position="413"/>
        <end position="433"/>
    </location>
</feature>
<sequence>MPERNPVTEPEKVQFIWFGEEMSDNARAGLRALSQRFPNSAKELVVMPRRLPGETGRRHVEQLLDGYRSEAEPYGVDVLHIRDHTDRLAAAVAPKYGKQTLDDIFSMEMSNRGYIAAKDLATFALRGTETGLSLDLSHHRMTDVEWDAVKADPRFSQDAVAPFDFSTAELKVVDLSHGQDANMRHVLNASFMAMTPHHGAAEIDPQMMPHLDVFAMYTREGTRGQEVAQAAANQYIGYLGQMSQDEVRKGNVTFRPNDDSQRFRPDRVNLADDNLLGAKYNTQDPSRADIIGRMAVSALADGVHLVYGTPTTPPGGSAQDMPMLQVDPAAWQDVTMRAYQVGHVRVLPQLSLGKDNQNSWRTTPAADPGQVTGLAADRNVTLVQVSNYGVREAAELRGGGLSKPAHLPYEVHYSTSADNSPRRTPSPTGSLNMNMDELRQQVAGLSMPRNPSPERPGLTDSAASPPAKPQMTRSATGPSK</sequence>
<evidence type="ECO:0000313" key="2">
    <source>
        <dbReference type="EMBL" id="WAZ25685.1"/>
    </source>
</evidence>
<keyword evidence="3" id="KW-1185">Reference proteome</keyword>
<proteinExistence type="predicted"/>
<gene>
    <name evidence="2" type="ORF">STRCI_007196</name>
</gene>
<name>A0ABY7KQ21_9ACTN</name>
<dbReference type="RefSeq" id="WP_269663165.1">
    <property type="nucleotide sequence ID" value="NZ_CP114413.1"/>
</dbReference>
<evidence type="ECO:0000256" key="1">
    <source>
        <dbReference type="SAM" id="MobiDB-lite"/>
    </source>
</evidence>
<dbReference type="EMBL" id="CP114413">
    <property type="protein sequence ID" value="WAZ25685.1"/>
    <property type="molecule type" value="Genomic_DNA"/>
</dbReference>
<evidence type="ECO:0000313" key="3">
    <source>
        <dbReference type="Proteomes" id="UP001164439"/>
    </source>
</evidence>